<feature type="domain" description="CUE" evidence="14">
    <location>
        <begin position="466"/>
        <end position="508"/>
    </location>
</feature>
<dbReference type="SMART" id="SM00184">
    <property type="entry name" value="RING"/>
    <property type="match status" value="1"/>
</dbReference>
<dbReference type="GO" id="GO:0043130">
    <property type="term" value="F:ubiquitin binding"/>
    <property type="evidence" value="ECO:0007669"/>
    <property type="project" value="InterPro"/>
</dbReference>
<comment type="pathway">
    <text evidence="2">Protein modification; protein ubiquitination.</text>
</comment>
<dbReference type="GO" id="GO:0000151">
    <property type="term" value="C:ubiquitin ligase complex"/>
    <property type="evidence" value="ECO:0007669"/>
    <property type="project" value="TreeGrafter"/>
</dbReference>
<evidence type="ECO:0000259" key="13">
    <source>
        <dbReference type="PROSITE" id="PS50089"/>
    </source>
</evidence>
<dbReference type="SMART" id="SM00546">
    <property type="entry name" value="CUE"/>
    <property type="match status" value="1"/>
</dbReference>
<dbReference type="Gene3D" id="3.30.40.10">
    <property type="entry name" value="Zinc/RING finger domain, C3HC4 (zinc finger)"/>
    <property type="match status" value="1"/>
</dbReference>
<dbReference type="InterPro" id="IPR040675">
    <property type="entry name" value="AMFR_Ube2g2-bd"/>
</dbReference>
<dbReference type="OMA" id="EPFCIWT"/>
<dbReference type="Gene3D" id="1.10.8.10">
    <property type="entry name" value="DNA helicase RuvA subunit, C-terminal domain"/>
    <property type="match status" value="1"/>
</dbReference>
<sequence>MPVILLERIPLPSLQTYTSVSVLVLSVALYYAYHTVTTVDINSIHELDFGDGVTVEPVADDEVLNEHHDMVNISLPYDSVGWNMFHILTSEVWCVWILVNSAYCCLILLGKAIQKLVFGELRVSEEQHLRDKFWNFLFYKFIFIFGVMNVQTLEEVVSWVAWFTILGFFTLLTQLSKDRFEYLSFSPIAARGVHVKLLCLLFVILLCSFALLFLSGYVGLQAGPTIFAFLAAECLLLGIRALYVVVRYVIHLWDMTVSSVWENKSMYIYYTELTFELSALAVDFAHHLHMLLWGNIFLSMASLVICMQLRYLFYEFKRRINRHKNYRRVVQNMEARFPMATKEELQIHNDNCAVCWERMDSARKLPCGHFFHNSCLTSWLEQDTSCPTCRTSLSEGQQVDPNSNVPDERGAAPPQPPQQQPQNMFTNHFFHFDGSRYVSWFPSFSVEVTHTQLLPGGRQRPIQTSQLDSMARQVQSVFPHIPTNVILEDLRNTRSVDFTIENILEGRVQVPPPGLTTMAVLTDSEEGSDDSDSPSTPSQPSPRALQLARSGEGEERVGTSEEAGGVSSIMDYNVPFLMETVPQPSDEAHFTTGSRFSKSTTERESMLQSRKEQMLQNARKKYLNRQTNSSKEAASQIDDTRVTSETNAADQVQLRHRNESTFQETQR</sequence>
<name>A0A8W8K1B7_MAGGI</name>
<evidence type="ECO:0000256" key="4">
    <source>
        <dbReference type="ARBA" id="ARBA00022692"/>
    </source>
</evidence>
<dbReference type="Pfam" id="PF18442">
    <property type="entry name" value="G2BR"/>
    <property type="match status" value="1"/>
</dbReference>
<evidence type="ECO:0000256" key="2">
    <source>
        <dbReference type="ARBA" id="ARBA00004906"/>
    </source>
</evidence>
<feature type="region of interest" description="Disordered" evidence="11">
    <location>
        <begin position="523"/>
        <end position="566"/>
    </location>
</feature>
<evidence type="ECO:0000259" key="14">
    <source>
        <dbReference type="PROSITE" id="PS51140"/>
    </source>
</evidence>
<feature type="region of interest" description="Disordered" evidence="11">
    <location>
        <begin position="391"/>
        <end position="424"/>
    </location>
</feature>
<dbReference type="GO" id="GO:0036503">
    <property type="term" value="P:ERAD pathway"/>
    <property type="evidence" value="ECO:0007669"/>
    <property type="project" value="InterPro"/>
</dbReference>
<keyword evidence="7" id="KW-0862">Zinc</keyword>
<keyword evidence="4 12" id="KW-0812">Transmembrane</keyword>
<evidence type="ECO:0008006" key="17">
    <source>
        <dbReference type="Google" id="ProtNLM"/>
    </source>
</evidence>
<keyword evidence="5" id="KW-0479">Metal-binding</keyword>
<dbReference type="InterPro" id="IPR001841">
    <property type="entry name" value="Znf_RING"/>
</dbReference>
<feature type="compositionally biased region" description="Polar residues" evidence="11">
    <location>
        <begin position="624"/>
        <end position="633"/>
    </location>
</feature>
<keyword evidence="3" id="KW-0808">Transferase</keyword>
<dbReference type="CDD" id="cd16455">
    <property type="entry name" value="RING-H2_AMFR"/>
    <property type="match status" value="1"/>
</dbReference>
<dbReference type="GO" id="GO:0006511">
    <property type="term" value="P:ubiquitin-dependent protein catabolic process"/>
    <property type="evidence" value="ECO:0007669"/>
    <property type="project" value="TreeGrafter"/>
</dbReference>
<dbReference type="PROSITE" id="PS51140">
    <property type="entry name" value="CUE"/>
    <property type="match status" value="1"/>
</dbReference>
<proteinExistence type="predicted"/>
<reference evidence="15" key="1">
    <citation type="submission" date="2022-08" db="UniProtKB">
        <authorList>
            <consortium name="EnsemblMetazoa"/>
        </authorList>
    </citation>
    <scope>IDENTIFICATION</scope>
    <source>
        <strain evidence="15">05x7-T-G4-1.051#20</strain>
    </source>
</reference>
<dbReference type="InterPro" id="IPR003892">
    <property type="entry name" value="CUE"/>
</dbReference>
<dbReference type="Proteomes" id="UP000005408">
    <property type="component" value="Unassembled WGS sequence"/>
</dbReference>
<evidence type="ECO:0000256" key="9">
    <source>
        <dbReference type="ARBA" id="ARBA00023136"/>
    </source>
</evidence>
<feature type="region of interest" description="Disordered" evidence="11">
    <location>
        <begin position="583"/>
        <end position="667"/>
    </location>
</feature>
<comment type="subcellular location">
    <subcellularLocation>
        <location evidence="1">Membrane</location>
        <topology evidence="1">Multi-pass membrane protein</topology>
    </subcellularLocation>
</comment>
<evidence type="ECO:0000256" key="8">
    <source>
        <dbReference type="ARBA" id="ARBA00022989"/>
    </source>
</evidence>
<feature type="domain" description="RING-type" evidence="13">
    <location>
        <begin position="352"/>
        <end position="390"/>
    </location>
</feature>
<dbReference type="PANTHER" id="PTHR15067">
    <property type="entry name" value="E3 UBIQUITIN-PROTEIN LIGASE RNF8"/>
    <property type="match status" value="1"/>
</dbReference>
<keyword evidence="9 12" id="KW-0472">Membrane</keyword>
<feature type="transmembrane region" description="Helical" evidence="12">
    <location>
        <begin position="12"/>
        <end position="33"/>
    </location>
</feature>
<evidence type="ECO:0000313" key="16">
    <source>
        <dbReference type="Proteomes" id="UP000005408"/>
    </source>
</evidence>
<dbReference type="InterPro" id="IPR013083">
    <property type="entry name" value="Znf_RING/FYVE/PHD"/>
</dbReference>
<keyword evidence="8 12" id="KW-1133">Transmembrane helix</keyword>
<accession>A0A8W8K1B7</accession>
<dbReference type="FunFam" id="3.30.40.10:FF:000149">
    <property type="entry name" value="E3 ubiquitin-protein ligase AMFR"/>
    <property type="match status" value="1"/>
</dbReference>
<organism evidence="15 16">
    <name type="scientific">Magallana gigas</name>
    <name type="common">Pacific oyster</name>
    <name type="synonym">Crassostrea gigas</name>
    <dbReference type="NCBI Taxonomy" id="29159"/>
    <lineage>
        <taxon>Eukaryota</taxon>
        <taxon>Metazoa</taxon>
        <taxon>Spiralia</taxon>
        <taxon>Lophotrochozoa</taxon>
        <taxon>Mollusca</taxon>
        <taxon>Bivalvia</taxon>
        <taxon>Autobranchia</taxon>
        <taxon>Pteriomorphia</taxon>
        <taxon>Ostreida</taxon>
        <taxon>Ostreoidea</taxon>
        <taxon>Ostreidae</taxon>
        <taxon>Magallana</taxon>
    </lineage>
</organism>
<dbReference type="PROSITE" id="PS50089">
    <property type="entry name" value="ZF_RING_2"/>
    <property type="match status" value="1"/>
</dbReference>
<dbReference type="EnsemblMetazoa" id="G21995.1">
    <property type="protein sequence ID" value="G21995.1:cds"/>
    <property type="gene ID" value="G21995"/>
</dbReference>
<feature type="transmembrane region" description="Helical" evidence="12">
    <location>
        <begin position="197"/>
        <end position="220"/>
    </location>
</feature>
<feature type="transmembrane region" description="Helical" evidence="12">
    <location>
        <begin position="133"/>
        <end position="150"/>
    </location>
</feature>
<dbReference type="GO" id="GO:0005829">
    <property type="term" value="C:cytosol"/>
    <property type="evidence" value="ECO:0007669"/>
    <property type="project" value="TreeGrafter"/>
</dbReference>
<dbReference type="GO" id="GO:0070936">
    <property type="term" value="P:protein K48-linked ubiquitination"/>
    <property type="evidence" value="ECO:0007669"/>
    <property type="project" value="TreeGrafter"/>
</dbReference>
<dbReference type="GO" id="GO:0016020">
    <property type="term" value="C:membrane"/>
    <property type="evidence" value="ECO:0007669"/>
    <property type="project" value="UniProtKB-SubCell"/>
</dbReference>
<dbReference type="GO" id="GO:0030968">
    <property type="term" value="P:endoplasmic reticulum unfolded protein response"/>
    <property type="evidence" value="ECO:0007669"/>
    <property type="project" value="TreeGrafter"/>
</dbReference>
<dbReference type="GO" id="GO:0005783">
    <property type="term" value="C:endoplasmic reticulum"/>
    <property type="evidence" value="ECO:0007669"/>
    <property type="project" value="TreeGrafter"/>
</dbReference>
<evidence type="ECO:0000256" key="12">
    <source>
        <dbReference type="SAM" id="Phobius"/>
    </source>
</evidence>
<feature type="compositionally biased region" description="Low complexity" evidence="11">
    <location>
        <begin position="533"/>
        <end position="542"/>
    </location>
</feature>
<evidence type="ECO:0000256" key="10">
    <source>
        <dbReference type="PROSITE-ProRule" id="PRU00175"/>
    </source>
</evidence>
<feature type="compositionally biased region" description="Basic and acidic residues" evidence="11">
    <location>
        <begin position="600"/>
        <end position="613"/>
    </location>
</feature>
<evidence type="ECO:0000256" key="3">
    <source>
        <dbReference type="ARBA" id="ARBA00022679"/>
    </source>
</evidence>
<evidence type="ECO:0000256" key="7">
    <source>
        <dbReference type="ARBA" id="ARBA00022833"/>
    </source>
</evidence>
<dbReference type="GO" id="GO:0061630">
    <property type="term" value="F:ubiquitin protein ligase activity"/>
    <property type="evidence" value="ECO:0007669"/>
    <property type="project" value="TreeGrafter"/>
</dbReference>
<evidence type="ECO:0000313" key="15">
    <source>
        <dbReference type="EnsemblMetazoa" id="G21995.1:cds"/>
    </source>
</evidence>
<dbReference type="InterPro" id="IPR048056">
    <property type="entry name" value="AUP1_CUE"/>
</dbReference>
<feature type="transmembrane region" description="Helical" evidence="12">
    <location>
        <begin position="292"/>
        <end position="313"/>
    </location>
</feature>
<dbReference type="Pfam" id="PF25563">
    <property type="entry name" value="TPR_SYVN1_N"/>
    <property type="match status" value="1"/>
</dbReference>
<evidence type="ECO:0000256" key="5">
    <source>
        <dbReference type="ARBA" id="ARBA00022723"/>
    </source>
</evidence>
<dbReference type="CDD" id="cd14420">
    <property type="entry name" value="CUE_AUP1"/>
    <property type="match status" value="1"/>
</dbReference>
<keyword evidence="6 10" id="KW-0863">Zinc-finger</keyword>
<feature type="transmembrane region" description="Helical" evidence="12">
    <location>
        <begin position="93"/>
        <end position="113"/>
    </location>
</feature>
<dbReference type="AlphaFoldDB" id="A0A8W8K1B7"/>
<evidence type="ECO:0000256" key="1">
    <source>
        <dbReference type="ARBA" id="ARBA00004141"/>
    </source>
</evidence>
<feature type="compositionally biased region" description="Polar residues" evidence="11">
    <location>
        <begin position="391"/>
        <end position="405"/>
    </location>
</feature>
<dbReference type="Pfam" id="PF13639">
    <property type="entry name" value="zf-RING_2"/>
    <property type="match status" value="1"/>
</dbReference>
<evidence type="ECO:0000256" key="11">
    <source>
        <dbReference type="SAM" id="MobiDB-lite"/>
    </source>
</evidence>
<evidence type="ECO:0000256" key="6">
    <source>
        <dbReference type="ARBA" id="ARBA00022771"/>
    </source>
</evidence>
<protein>
    <recommendedName>
        <fullName evidence="17">E3 ubiquitin-protein ligase AMFR</fullName>
    </recommendedName>
</protein>
<dbReference type="GO" id="GO:0008270">
    <property type="term" value="F:zinc ion binding"/>
    <property type="evidence" value="ECO:0007669"/>
    <property type="project" value="UniProtKB-KW"/>
</dbReference>
<dbReference type="Pfam" id="PF02845">
    <property type="entry name" value="CUE"/>
    <property type="match status" value="1"/>
</dbReference>
<feature type="transmembrane region" description="Helical" evidence="12">
    <location>
        <begin position="226"/>
        <end position="246"/>
    </location>
</feature>
<feature type="compositionally biased region" description="Acidic residues" evidence="11">
    <location>
        <begin position="523"/>
        <end position="532"/>
    </location>
</feature>
<feature type="transmembrane region" description="Helical" evidence="12">
    <location>
        <begin position="156"/>
        <end position="176"/>
    </location>
</feature>
<dbReference type="InterPro" id="IPR057992">
    <property type="entry name" value="TPR_SYVN1_N"/>
</dbReference>
<dbReference type="SUPFAM" id="SSF57850">
    <property type="entry name" value="RING/U-box"/>
    <property type="match status" value="1"/>
</dbReference>
<dbReference type="PANTHER" id="PTHR15067:SF5">
    <property type="entry name" value="E3 UBIQUITIN-PROTEIN LIGASE AMFR"/>
    <property type="match status" value="1"/>
</dbReference>
<keyword evidence="16" id="KW-1185">Reference proteome</keyword>